<comment type="subcellular location">
    <subcellularLocation>
        <location evidence="1">Cell projection</location>
        <location evidence="1">Cilium</location>
    </subcellularLocation>
</comment>
<dbReference type="InterPro" id="IPR056156">
    <property type="entry name" value="TPR_IF140_C"/>
</dbReference>
<dbReference type="Pfam" id="PF24760">
    <property type="entry name" value="TPR_IF140_C"/>
    <property type="match status" value="1"/>
</dbReference>
<reference evidence="11 12" key="1">
    <citation type="submission" date="2015-04" db="EMBL/GenBank/DDBJ databases">
        <authorList>
            <person name="Syromyatnikov M.Y."/>
            <person name="Popov V.N."/>
        </authorList>
    </citation>
    <scope>NUCLEOTIDE SEQUENCE [LARGE SCALE GENOMIC DNA]</scope>
</reference>
<dbReference type="Pfam" id="PF24762">
    <property type="entry name" value="TPR_IF140-IFT172"/>
    <property type="match status" value="1"/>
</dbReference>
<evidence type="ECO:0000313" key="12">
    <source>
        <dbReference type="Proteomes" id="UP000183832"/>
    </source>
</evidence>
<evidence type="ECO:0000256" key="4">
    <source>
        <dbReference type="ARBA" id="ARBA00023069"/>
    </source>
</evidence>
<evidence type="ECO:0000256" key="2">
    <source>
        <dbReference type="ARBA" id="ARBA00022574"/>
    </source>
</evidence>
<dbReference type="InterPro" id="IPR056154">
    <property type="entry name" value="Beta-prop_IFT140_1st"/>
</dbReference>
<dbReference type="OrthoDB" id="10258787at2759"/>
<evidence type="ECO:0000259" key="9">
    <source>
        <dbReference type="Pfam" id="PF24760"/>
    </source>
</evidence>
<dbReference type="EMBL" id="CVRI01000075">
    <property type="protein sequence ID" value="CRL08369.1"/>
    <property type="molecule type" value="Genomic_DNA"/>
</dbReference>
<proteinExistence type="predicted"/>
<dbReference type="InterPro" id="IPR056155">
    <property type="entry name" value="Beta-prop_IFT140_2nd"/>
</dbReference>
<organism evidence="11 12">
    <name type="scientific">Clunio marinus</name>
    <dbReference type="NCBI Taxonomy" id="568069"/>
    <lineage>
        <taxon>Eukaryota</taxon>
        <taxon>Metazoa</taxon>
        <taxon>Ecdysozoa</taxon>
        <taxon>Arthropoda</taxon>
        <taxon>Hexapoda</taxon>
        <taxon>Insecta</taxon>
        <taxon>Pterygota</taxon>
        <taxon>Neoptera</taxon>
        <taxon>Endopterygota</taxon>
        <taxon>Diptera</taxon>
        <taxon>Nematocera</taxon>
        <taxon>Chironomoidea</taxon>
        <taxon>Chironomidae</taxon>
        <taxon>Clunio</taxon>
    </lineage>
</organism>
<sequence>MTLFFDTKVQFLDSETISTIVVFHPNEPIFAVAGFGENRGGSVTIFDDSGEPLRDITFPNHPVSQSTSLAFHPQKQLLISGWENGEIFAWISGKREFVPIQGSSSHKSPIMLIEFSEKGGRLVTADSVSDKFKNGTLTGWRCDQQGQFLTMFSHDLRDPLLHITFRKTVESSSSTELMNLAKLAVAGDEVALDTLTNWRPKTAARNLSHTTVKDNHCFYVGSQSGALFYINQSGTCTEVLQNDSPIIQILFHPKREAIVTLMEDMTVGHFLVESSGSLTELDRVKLSSRMSGYDGAISWAGNSLAIITGELSVRIWDIDTSDNFLLPTDHASIKNLHTKQNSKTTSNTEIFSSIGYCQQNQTLCAGTNQGSVYIWKKTSFKSETENGWQLTDVSSVRGAIKQCIWGIVGDTLNPCIVVNCISNVYILKEQPLMSYYTRDIWVTQRSANQVLVETSSQQTCLVSSDISITNLCLNDLNLVLTNGKIVMIYKIQQTSHDSIIADQSLKSTSDIKLNNNLTIRFSSNFSCDNLQVYIYEQNVICIGQNNVTVLSLNGVKLQELSFTDHEGKPIGSDLTNKYLTIFTLNGFIKVFDVSRHELKLVVPTKNAYDLFENFGEVIIAKANSDGSCVALTIATESLMPDGKLYIWKLESDAVLSYDFLRKDDFNFAARLPIIFNWDTDDHRLLACEARLIQQQINKMKYSDGVAVSESQVYLLFPTDKSILELEMIDLSSNEQLINLCTPDVITLKVGVVGRKTLSDFIGLQSSDVATRKTVLDFSLNVAQGNLDQAFICIRSLQSEAVWSNLAKMCVQTGRLDVAKICLGHLKQARSVRAVRKAMEDGSLETEAKTAVLAIELGMIEDAENLYKKCGRFDLLNKLLQNCGRFEEALKIAESFDRVHLKNTRMKYAQWLSENGDIAGALKMYQQTSDPVHSITQMLMDDQVALRKFMQTTVDPEMLKWYAQYIESTGDMESAYKIYQKAEDWFSQVRILCFLGQLSRADSIARHSGNKSACYHLARHYENIGKFSDAIAFYTRAQTYGNAVRICKENDLQDELWNVATNARSKEDKISAAVYFEENGDYKRAVELYHRAGSIHKAIEMAFASQQPDILQVIASELDDKSDPELIARCAEFFQSINLNQKAVLLLANAGKYDQALEVCSKHAVPITETLAELLTPSKENMTEEKRNGILILLGDLLQEQGDYHSATKKFTQAGDKIKAMKSLLKSGDTEKIVFFAGMSRQKEIYIMAANYLQSMDWQNDPKILKNIVTFYTKGQAYDLLANFYAVCAQAEIDEYRDYDKALKALQEAAKYLIKISPNHNALEKLQQSILSVKRFMELQDLAERRDFHSVINGCKSLLNKDQPPTRHCDLLGLLIESQIALKQYSEAMSSLRELSSKQPDWSSREIIDRSQIEKLAFECGVDFNQLWNSGRNPLRKQKSIDQEDDADDVEEEIEENLIF</sequence>
<dbReference type="GO" id="GO:0005930">
    <property type="term" value="C:axoneme"/>
    <property type="evidence" value="ECO:0007669"/>
    <property type="project" value="TreeGrafter"/>
</dbReference>
<evidence type="ECO:0000313" key="11">
    <source>
        <dbReference type="EMBL" id="CRL08369.1"/>
    </source>
</evidence>
<dbReference type="Gene3D" id="1.25.40.470">
    <property type="match status" value="2"/>
</dbReference>
<keyword evidence="4" id="KW-0969">Cilium</keyword>
<evidence type="ECO:0000259" key="7">
    <source>
        <dbReference type="Pfam" id="PF23383"/>
    </source>
</evidence>
<name>A0A1J1JBD5_9DIPT</name>
<keyword evidence="3" id="KW-0677">Repeat</keyword>
<dbReference type="InterPro" id="IPR011990">
    <property type="entry name" value="TPR-like_helical_dom_sf"/>
</dbReference>
<dbReference type="GO" id="GO:0036064">
    <property type="term" value="C:ciliary basal body"/>
    <property type="evidence" value="ECO:0007669"/>
    <property type="project" value="TreeGrafter"/>
</dbReference>
<gene>
    <name evidence="11" type="ORF">CLUMA_CG021340</name>
</gene>
<keyword evidence="5" id="KW-0966">Cell projection</keyword>
<protein>
    <submittedName>
        <fullName evidence="11">CLUMA_CG021340, isoform A</fullName>
    </submittedName>
</protein>
<keyword evidence="12" id="KW-1185">Reference proteome</keyword>
<dbReference type="Pfam" id="PF23385">
    <property type="entry name" value="Beta-prop_IFT140_2nd"/>
    <property type="match status" value="1"/>
</dbReference>
<dbReference type="Gene3D" id="2.130.10.10">
    <property type="entry name" value="YVTN repeat-like/Quinoprotein amine dehydrogenase"/>
    <property type="match status" value="2"/>
</dbReference>
<accession>A0A1J1JBD5</accession>
<dbReference type="InterPro" id="IPR056168">
    <property type="entry name" value="TPR_IF140/IFT172/WDR19"/>
</dbReference>
<dbReference type="FunFam" id="1.25.40.470:FF:000018">
    <property type="entry name" value="Reduced mechanoreceptor potential A"/>
    <property type="match status" value="1"/>
</dbReference>
<dbReference type="InterPro" id="IPR015943">
    <property type="entry name" value="WD40/YVTN_repeat-like_dom_sf"/>
</dbReference>
<dbReference type="GO" id="GO:0030991">
    <property type="term" value="C:intraciliary transport particle A"/>
    <property type="evidence" value="ECO:0007669"/>
    <property type="project" value="TreeGrafter"/>
</dbReference>
<evidence type="ECO:0000256" key="3">
    <source>
        <dbReference type="ARBA" id="ARBA00022737"/>
    </source>
</evidence>
<evidence type="ECO:0000259" key="8">
    <source>
        <dbReference type="Pfam" id="PF23385"/>
    </source>
</evidence>
<dbReference type="SUPFAM" id="SSF50978">
    <property type="entry name" value="WD40 repeat-like"/>
    <property type="match status" value="2"/>
</dbReference>
<feature type="region of interest" description="Disordered" evidence="6">
    <location>
        <begin position="1431"/>
        <end position="1459"/>
    </location>
</feature>
<feature type="domain" description="IF140/IFT172/WDR19 TPR" evidence="10">
    <location>
        <begin position="784"/>
        <end position="1270"/>
    </location>
</feature>
<evidence type="ECO:0000259" key="10">
    <source>
        <dbReference type="Pfam" id="PF24762"/>
    </source>
</evidence>
<dbReference type="Pfam" id="PF23383">
    <property type="entry name" value="Beta-prop_IFT140_1st"/>
    <property type="match status" value="1"/>
</dbReference>
<evidence type="ECO:0000256" key="1">
    <source>
        <dbReference type="ARBA" id="ARBA00004138"/>
    </source>
</evidence>
<dbReference type="InterPro" id="IPR036322">
    <property type="entry name" value="WD40_repeat_dom_sf"/>
</dbReference>
<dbReference type="PANTHER" id="PTHR15722">
    <property type="entry name" value="IFT140/172-RELATED"/>
    <property type="match status" value="1"/>
</dbReference>
<evidence type="ECO:0000256" key="6">
    <source>
        <dbReference type="SAM" id="MobiDB-lite"/>
    </source>
</evidence>
<dbReference type="PANTHER" id="PTHR15722:SF7">
    <property type="entry name" value="INTRAFLAGELLAR TRANSPORT PROTEIN 140 HOMOLOG"/>
    <property type="match status" value="1"/>
</dbReference>
<feature type="domain" description="IFT140 second beta-propeller" evidence="8">
    <location>
        <begin position="440"/>
        <end position="743"/>
    </location>
</feature>
<feature type="domain" description="IFT140 first beta-propeller" evidence="7">
    <location>
        <begin position="3"/>
        <end position="430"/>
    </location>
</feature>
<feature type="compositionally biased region" description="Acidic residues" evidence="6">
    <location>
        <begin position="1442"/>
        <end position="1459"/>
    </location>
</feature>
<dbReference type="GO" id="GO:0035721">
    <property type="term" value="P:intraciliary retrograde transport"/>
    <property type="evidence" value="ECO:0007669"/>
    <property type="project" value="TreeGrafter"/>
</dbReference>
<dbReference type="Proteomes" id="UP000183832">
    <property type="component" value="Unassembled WGS sequence"/>
</dbReference>
<dbReference type="SUPFAM" id="SSF48452">
    <property type="entry name" value="TPR-like"/>
    <property type="match status" value="2"/>
</dbReference>
<dbReference type="Gene3D" id="1.25.40.10">
    <property type="entry name" value="Tetratricopeptide repeat domain"/>
    <property type="match status" value="1"/>
</dbReference>
<evidence type="ECO:0000256" key="5">
    <source>
        <dbReference type="ARBA" id="ARBA00023273"/>
    </source>
</evidence>
<feature type="domain" description="IF140 C-terminal TPR" evidence="9">
    <location>
        <begin position="1278"/>
        <end position="1394"/>
    </location>
</feature>
<dbReference type="FunFam" id="1.25.40.470:FF:000024">
    <property type="entry name" value="Reduced mechanoreceptor potential A"/>
    <property type="match status" value="1"/>
</dbReference>
<dbReference type="STRING" id="568069.A0A1J1JBD5"/>
<keyword evidence="2" id="KW-0853">WD repeat</keyword>